<sequence length="68" mass="7409">MAGSGSTRAPVLRFVSECIDHQRSPSHTHSLLTHPPLPISSPPLIPPHPHFHTITSRHPTLPPPPTPH</sequence>
<reference evidence="2" key="1">
    <citation type="submission" date="2023-11" db="EMBL/GenBank/DDBJ databases">
        <title>Genome assemblies of two species of porcelain crab, Petrolisthes cinctipes and Petrolisthes manimaculis (Anomura: Porcellanidae).</title>
        <authorList>
            <person name="Angst P."/>
        </authorList>
    </citation>
    <scope>NUCLEOTIDE SEQUENCE</scope>
    <source>
        <strain evidence="2">PB745_02</strain>
        <tissue evidence="2">Gill</tissue>
    </source>
</reference>
<protein>
    <submittedName>
        <fullName evidence="2">Uncharacterized protein</fullName>
    </submittedName>
</protein>
<organism evidence="2 3">
    <name type="scientific">Petrolisthes manimaculis</name>
    <dbReference type="NCBI Taxonomy" id="1843537"/>
    <lineage>
        <taxon>Eukaryota</taxon>
        <taxon>Metazoa</taxon>
        <taxon>Ecdysozoa</taxon>
        <taxon>Arthropoda</taxon>
        <taxon>Crustacea</taxon>
        <taxon>Multicrustacea</taxon>
        <taxon>Malacostraca</taxon>
        <taxon>Eumalacostraca</taxon>
        <taxon>Eucarida</taxon>
        <taxon>Decapoda</taxon>
        <taxon>Pleocyemata</taxon>
        <taxon>Anomura</taxon>
        <taxon>Galatheoidea</taxon>
        <taxon>Porcellanidae</taxon>
        <taxon>Petrolisthes</taxon>
    </lineage>
</organism>
<evidence type="ECO:0000256" key="1">
    <source>
        <dbReference type="SAM" id="MobiDB-lite"/>
    </source>
</evidence>
<dbReference type="AlphaFoldDB" id="A0AAE1TXX1"/>
<name>A0AAE1TXX1_9EUCA</name>
<comment type="caution">
    <text evidence="2">The sequence shown here is derived from an EMBL/GenBank/DDBJ whole genome shotgun (WGS) entry which is preliminary data.</text>
</comment>
<feature type="compositionally biased region" description="Pro residues" evidence="1">
    <location>
        <begin position="35"/>
        <end position="48"/>
    </location>
</feature>
<feature type="region of interest" description="Disordered" evidence="1">
    <location>
        <begin position="20"/>
        <end position="68"/>
    </location>
</feature>
<gene>
    <name evidence="2" type="ORF">Pmani_025929</name>
</gene>
<dbReference type="EMBL" id="JAWZYT010002805">
    <property type="protein sequence ID" value="KAK4301952.1"/>
    <property type="molecule type" value="Genomic_DNA"/>
</dbReference>
<keyword evidence="3" id="KW-1185">Reference proteome</keyword>
<evidence type="ECO:0000313" key="2">
    <source>
        <dbReference type="EMBL" id="KAK4301952.1"/>
    </source>
</evidence>
<evidence type="ECO:0000313" key="3">
    <source>
        <dbReference type="Proteomes" id="UP001292094"/>
    </source>
</evidence>
<accession>A0AAE1TXX1</accession>
<dbReference type="Proteomes" id="UP001292094">
    <property type="component" value="Unassembled WGS sequence"/>
</dbReference>
<proteinExistence type="predicted"/>
<feature type="compositionally biased region" description="Low complexity" evidence="1">
    <location>
        <begin position="25"/>
        <end position="34"/>
    </location>
</feature>